<keyword evidence="7" id="KW-0811">Translocation</keyword>
<dbReference type="GO" id="GO:0016020">
    <property type="term" value="C:membrane"/>
    <property type="evidence" value="ECO:0007669"/>
    <property type="project" value="UniProtKB-SubCell"/>
</dbReference>
<evidence type="ECO:0000256" key="6">
    <source>
        <dbReference type="ARBA" id="ARBA00022989"/>
    </source>
</evidence>
<evidence type="ECO:0000256" key="4">
    <source>
        <dbReference type="ARBA" id="ARBA00022692"/>
    </source>
</evidence>
<keyword evidence="4 10" id="KW-0812">Transmembrane</keyword>
<dbReference type="AlphaFoldDB" id="A0A2V3J7K8"/>
<evidence type="ECO:0000256" key="8">
    <source>
        <dbReference type="ARBA" id="ARBA00023136"/>
    </source>
</evidence>
<evidence type="ECO:0000256" key="10">
    <source>
        <dbReference type="SAM" id="Phobius"/>
    </source>
</evidence>
<proteinExistence type="inferred from homology"/>
<organism evidence="11 12">
    <name type="scientific">Gracilariopsis chorda</name>
    <dbReference type="NCBI Taxonomy" id="448386"/>
    <lineage>
        <taxon>Eukaryota</taxon>
        <taxon>Rhodophyta</taxon>
        <taxon>Florideophyceae</taxon>
        <taxon>Rhodymeniophycidae</taxon>
        <taxon>Gracilariales</taxon>
        <taxon>Gracilariaceae</taxon>
        <taxon>Gracilariopsis</taxon>
    </lineage>
</organism>
<evidence type="ECO:0000256" key="5">
    <source>
        <dbReference type="ARBA" id="ARBA00022927"/>
    </source>
</evidence>
<feature type="region of interest" description="Disordered" evidence="9">
    <location>
        <begin position="1"/>
        <end position="57"/>
    </location>
</feature>
<keyword evidence="12" id="KW-1185">Reference proteome</keyword>
<dbReference type="GO" id="GO:0009306">
    <property type="term" value="P:protein secretion"/>
    <property type="evidence" value="ECO:0007669"/>
    <property type="project" value="InterPro"/>
</dbReference>
<dbReference type="InterPro" id="IPR038379">
    <property type="entry name" value="SecE_sf"/>
</dbReference>
<keyword evidence="5" id="KW-0653">Protein transport</keyword>
<comment type="caution">
    <text evidence="11">The sequence shown here is derived from an EMBL/GenBank/DDBJ whole genome shotgun (WGS) entry which is preliminary data.</text>
</comment>
<evidence type="ECO:0008006" key="13">
    <source>
        <dbReference type="Google" id="ProtNLM"/>
    </source>
</evidence>
<keyword evidence="8 10" id="KW-0472">Membrane</keyword>
<dbReference type="InterPro" id="IPR001901">
    <property type="entry name" value="Translocase_SecE/Sec61-g"/>
</dbReference>
<dbReference type="GO" id="GO:0008320">
    <property type="term" value="F:protein transmembrane transporter activity"/>
    <property type="evidence" value="ECO:0007669"/>
    <property type="project" value="InterPro"/>
</dbReference>
<protein>
    <recommendedName>
        <fullName evidence="13">Protein translocase subunit SecE</fullName>
    </recommendedName>
</protein>
<comment type="subcellular location">
    <subcellularLocation>
        <location evidence="1">Membrane</location>
    </subcellularLocation>
</comment>
<keyword evidence="3" id="KW-0813">Transport</keyword>
<reference evidence="11 12" key="1">
    <citation type="journal article" date="2018" name="Mol. Biol. Evol.">
        <title>Analysis of the draft genome of the red seaweed Gracilariopsis chorda provides insights into genome size evolution in Rhodophyta.</title>
        <authorList>
            <person name="Lee J."/>
            <person name="Yang E.C."/>
            <person name="Graf L."/>
            <person name="Yang J.H."/>
            <person name="Qiu H."/>
            <person name="Zel Zion U."/>
            <person name="Chan C.X."/>
            <person name="Stephens T.G."/>
            <person name="Weber A.P.M."/>
            <person name="Boo G.H."/>
            <person name="Boo S.M."/>
            <person name="Kim K.M."/>
            <person name="Shin Y."/>
            <person name="Jung M."/>
            <person name="Lee S.J."/>
            <person name="Yim H.S."/>
            <person name="Lee J.H."/>
            <person name="Bhattacharya D."/>
            <person name="Yoon H.S."/>
        </authorList>
    </citation>
    <scope>NUCLEOTIDE SEQUENCE [LARGE SCALE GENOMIC DNA]</scope>
    <source>
        <strain evidence="11 12">SKKU-2015</strain>
        <tissue evidence="11">Whole body</tissue>
    </source>
</reference>
<dbReference type="InterPro" id="IPR005807">
    <property type="entry name" value="SecE_bac"/>
</dbReference>
<evidence type="ECO:0000313" key="12">
    <source>
        <dbReference type="Proteomes" id="UP000247409"/>
    </source>
</evidence>
<dbReference type="GO" id="GO:0006605">
    <property type="term" value="P:protein targeting"/>
    <property type="evidence" value="ECO:0007669"/>
    <property type="project" value="InterPro"/>
</dbReference>
<accession>A0A2V3J7K8</accession>
<sequence>MMAKFQQQNTNTEQPDGESQLEDIVPKELPLPTLTTLTGVQQRQTKTPEDETNQVDTTEEIDLSQISAMGPGLSTAEEQSLIRFLQSAFDELKQIEWPSAGRVVRLTAIIIVTVIIAVIALYFVDGFFYRVSHILFEGKI</sequence>
<dbReference type="EMBL" id="NBIV01000001">
    <property type="protein sequence ID" value="PXF50022.1"/>
    <property type="molecule type" value="Genomic_DNA"/>
</dbReference>
<evidence type="ECO:0000256" key="2">
    <source>
        <dbReference type="ARBA" id="ARBA00008274"/>
    </source>
</evidence>
<dbReference type="Proteomes" id="UP000247409">
    <property type="component" value="Unassembled WGS sequence"/>
</dbReference>
<evidence type="ECO:0000256" key="3">
    <source>
        <dbReference type="ARBA" id="ARBA00022448"/>
    </source>
</evidence>
<evidence type="ECO:0000256" key="7">
    <source>
        <dbReference type="ARBA" id="ARBA00023010"/>
    </source>
</evidence>
<feature type="compositionally biased region" description="Polar residues" evidence="9">
    <location>
        <begin position="1"/>
        <end position="14"/>
    </location>
</feature>
<dbReference type="GO" id="GO:0006886">
    <property type="term" value="P:intracellular protein transport"/>
    <property type="evidence" value="ECO:0007669"/>
    <property type="project" value="InterPro"/>
</dbReference>
<dbReference type="Pfam" id="PF00584">
    <property type="entry name" value="SecE"/>
    <property type="match status" value="1"/>
</dbReference>
<evidence type="ECO:0000256" key="1">
    <source>
        <dbReference type="ARBA" id="ARBA00004370"/>
    </source>
</evidence>
<keyword evidence="6 10" id="KW-1133">Transmembrane helix</keyword>
<evidence type="ECO:0000256" key="9">
    <source>
        <dbReference type="SAM" id="MobiDB-lite"/>
    </source>
</evidence>
<name>A0A2V3J7K8_9FLOR</name>
<dbReference type="Gene3D" id="1.20.5.1030">
    <property type="entry name" value="Preprotein translocase secy subunit"/>
    <property type="match status" value="1"/>
</dbReference>
<gene>
    <name evidence="11" type="ORF">BWQ96_00182</name>
</gene>
<feature type="transmembrane region" description="Helical" evidence="10">
    <location>
        <begin position="103"/>
        <end position="124"/>
    </location>
</feature>
<evidence type="ECO:0000313" key="11">
    <source>
        <dbReference type="EMBL" id="PXF50022.1"/>
    </source>
</evidence>
<comment type="similarity">
    <text evidence="2">Belongs to the SecE/SEC61-gamma family.</text>
</comment>
<dbReference type="NCBIfam" id="TIGR00964">
    <property type="entry name" value="secE_bact"/>
    <property type="match status" value="1"/>
</dbReference>